<evidence type="ECO:0008006" key="4">
    <source>
        <dbReference type="Google" id="ProtNLM"/>
    </source>
</evidence>
<protein>
    <recommendedName>
        <fullName evidence="4">Prophage PssSM-02</fullName>
    </recommendedName>
</protein>
<evidence type="ECO:0000313" key="3">
    <source>
        <dbReference type="Proteomes" id="UP000276886"/>
    </source>
</evidence>
<sequence length="158" mass="16889">MPLTTPCTGFAASEAHAAPCQPSPPPSSTRHPTQWNQAPGETTMSKPTDTSEFLNELNGGAFASQIGHALSEVAAGVVDHGKAGKVVITLDFSQIGESSQVKIKHKLEYKVPTKRGTRSENTTLDTPMHVGSGGNITLFAEKHDQLFTRDDAPIPRRD</sequence>
<reference evidence="2 3" key="1">
    <citation type="submission" date="2018-08" db="EMBL/GenBank/DDBJ databases">
        <title>Recombination of ecologically and evolutionarily significant loci maintains genetic cohesion in the Pseudomonas syringae species complex.</title>
        <authorList>
            <person name="Dillon M."/>
            <person name="Thakur S."/>
            <person name="Almeida R.N.D."/>
            <person name="Weir B.S."/>
            <person name="Guttman D.S."/>
        </authorList>
    </citation>
    <scope>NUCLEOTIDE SEQUENCE [LARGE SCALE GENOMIC DNA]</scope>
    <source>
        <strain evidence="2 3">ICMP 2788</strain>
    </source>
</reference>
<evidence type="ECO:0000313" key="2">
    <source>
        <dbReference type="EMBL" id="RMO25179.1"/>
    </source>
</evidence>
<accession>A0A3M2WF19</accession>
<evidence type="ECO:0000256" key="1">
    <source>
        <dbReference type="SAM" id="MobiDB-lite"/>
    </source>
</evidence>
<proteinExistence type="predicted"/>
<feature type="region of interest" description="Disordered" evidence="1">
    <location>
        <begin position="14"/>
        <end position="53"/>
    </location>
</feature>
<organism evidence="2 3">
    <name type="scientific">Pseudomonas syringae pv. pisi</name>
    <dbReference type="NCBI Taxonomy" id="59510"/>
    <lineage>
        <taxon>Bacteria</taxon>
        <taxon>Pseudomonadati</taxon>
        <taxon>Pseudomonadota</taxon>
        <taxon>Gammaproteobacteria</taxon>
        <taxon>Pseudomonadales</taxon>
        <taxon>Pseudomonadaceae</taxon>
        <taxon>Pseudomonas</taxon>
        <taxon>Pseudomonas syringae</taxon>
    </lineage>
</organism>
<name>A0A3M2WF19_PSESJ</name>
<dbReference type="EMBL" id="RBPQ01000190">
    <property type="protein sequence ID" value="RMO25179.1"/>
    <property type="molecule type" value="Genomic_DNA"/>
</dbReference>
<comment type="caution">
    <text evidence="2">The sequence shown here is derived from an EMBL/GenBank/DDBJ whole genome shotgun (WGS) entry which is preliminary data.</text>
</comment>
<dbReference type="AlphaFoldDB" id="A0A3M2WF19"/>
<gene>
    <name evidence="2" type="ORF">ALQ44_05300</name>
</gene>
<dbReference type="Proteomes" id="UP000276886">
    <property type="component" value="Unassembled WGS sequence"/>
</dbReference>
<feature type="compositionally biased region" description="Polar residues" evidence="1">
    <location>
        <begin position="29"/>
        <end position="53"/>
    </location>
</feature>